<dbReference type="PROSITE" id="PS50893">
    <property type="entry name" value="ABC_TRANSPORTER_2"/>
    <property type="match status" value="1"/>
</dbReference>
<keyword evidence="2" id="KW-0547">Nucleotide-binding</keyword>
<reference evidence="5 6" key="1">
    <citation type="journal article" date="2014" name="Int. J. Syst. Evol. Microbiol.">
        <title>Phylogenomics and the dynamic genome evolution of the genus Streptococcus.</title>
        <authorList>
            <consortium name="The Broad Institute Genome Sequencing Platform"/>
            <person name="Richards V.P."/>
            <person name="Palmer S.R."/>
            <person name="Pavinski Bitar P.D."/>
            <person name="Qin X."/>
            <person name="Weinstock G.M."/>
            <person name="Highlander S.K."/>
            <person name="Town C.D."/>
            <person name="Burne R.A."/>
            <person name="Stanhope M.J."/>
        </authorList>
    </citation>
    <scope>NUCLEOTIDE SEQUENCE [LARGE SCALE GENOMIC DNA]</scope>
    <source>
        <strain evidence="5 6">707-05</strain>
    </source>
</reference>
<dbReference type="SUPFAM" id="SSF52540">
    <property type="entry name" value="P-loop containing nucleoside triphosphate hydrolases"/>
    <property type="match status" value="1"/>
</dbReference>
<dbReference type="GO" id="GO:0016887">
    <property type="term" value="F:ATP hydrolysis activity"/>
    <property type="evidence" value="ECO:0007669"/>
    <property type="project" value="InterPro"/>
</dbReference>
<dbReference type="PANTHER" id="PTHR19211:SF14">
    <property type="entry name" value="ATP-BINDING CASSETTE SUB-FAMILY F MEMBER 1"/>
    <property type="match status" value="1"/>
</dbReference>
<evidence type="ECO:0000256" key="1">
    <source>
        <dbReference type="ARBA" id="ARBA00022737"/>
    </source>
</evidence>
<keyword evidence="1" id="KW-0677">Repeat</keyword>
<protein>
    <submittedName>
        <fullName evidence="5">ABC transporter, ATP-binding protein</fullName>
    </submittedName>
</protein>
<dbReference type="eggNOG" id="COG0488">
    <property type="taxonomic scope" value="Bacteria"/>
</dbReference>
<dbReference type="InterPro" id="IPR027417">
    <property type="entry name" value="P-loop_NTPase"/>
</dbReference>
<name>G5K669_9STRE</name>
<sequence length="275" mass="31825">MLLIERLTLTHRKDMHLLINDLSLVINHGDKVALIGEEGTGKSTLLKAIVRPEEISSYTYQEGRIDNNFNKTAYLPQELTTKELQQEVNDFRYQDVSYENIDYNLLYQLAGEFRLDLDTILKHCLTLKSLSGGERLKIQLIKILCQDPDFLLLDESSNNLDMESLSWLTHFIKKTNKSVLFISHDETLLTQTATKIVHLEQIKKKSGAQASVANLDYSSYKEKRQDSFIKQEQKANKERQDYRQQLARIHRIHQSVEHQLRDTKSAPAGRLLAKK</sequence>
<dbReference type="Pfam" id="PF00005">
    <property type="entry name" value="ABC_tran"/>
    <property type="match status" value="1"/>
</dbReference>
<evidence type="ECO:0000256" key="3">
    <source>
        <dbReference type="ARBA" id="ARBA00022840"/>
    </source>
</evidence>
<accession>G5K669</accession>
<dbReference type="EMBL" id="AEUX02000008">
    <property type="protein sequence ID" value="EHI68722.1"/>
    <property type="molecule type" value="Genomic_DNA"/>
</dbReference>
<dbReference type="GO" id="GO:0005524">
    <property type="term" value="F:ATP binding"/>
    <property type="evidence" value="ECO:0007669"/>
    <property type="project" value="UniProtKB-KW"/>
</dbReference>
<dbReference type="AlphaFoldDB" id="G5K669"/>
<evidence type="ECO:0000259" key="4">
    <source>
        <dbReference type="PROSITE" id="PS50893"/>
    </source>
</evidence>
<dbReference type="InterPro" id="IPR003439">
    <property type="entry name" value="ABC_transporter-like_ATP-bd"/>
</dbReference>
<evidence type="ECO:0000256" key="2">
    <source>
        <dbReference type="ARBA" id="ARBA00022741"/>
    </source>
</evidence>
<dbReference type="InterPro" id="IPR050611">
    <property type="entry name" value="ABCF"/>
</dbReference>
<evidence type="ECO:0000313" key="5">
    <source>
        <dbReference type="EMBL" id="EHI68722.1"/>
    </source>
</evidence>
<dbReference type="STRING" id="764299.STRIC_0556"/>
<dbReference type="Proteomes" id="UP000003330">
    <property type="component" value="Unassembled WGS sequence"/>
</dbReference>
<dbReference type="PANTHER" id="PTHR19211">
    <property type="entry name" value="ATP-BINDING TRANSPORT PROTEIN-RELATED"/>
    <property type="match status" value="1"/>
</dbReference>
<feature type="domain" description="ABC transporter" evidence="4">
    <location>
        <begin position="2"/>
        <end position="226"/>
    </location>
</feature>
<dbReference type="Gene3D" id="3.40.50.300">
    <property type="entry name" value="P-loop containing nucleotide triphosphate hydrolases"/>
    <property type="match status" value="1"/>
</dbReference>
<keyword evidence="6" id="KW-1185">Reference proteome</keyword>
<organism evidence="5 6">
    <name type="scientific">Streptococcus ictaluri 707-05</name>
    <dbReference type="NCBI Taxonomy" id="764299"/>
    <lineage>
        <taxon>Bacteria</taxon>
        <taxon>Bacillati</taxon>
        <taxon>Bacillota</taxon>
        <taxon>Bacilli</taxon>
        <taxon>Lactobacillales</taxon>
        <taxon>Streptococcaceae</taxon>
        <taxon>Streptococcus</taxon>
    </lineage>
</organism>
<evidence type="ECO:0000313" key="6">
    <source>
        <dbReference type="Proteomes" id="UP000003330"/>
    </source>
</evidence>
<dbReference type="InterPro" id="IPR003593">
    <property type="entry name" value="AAA+_ATPase"/>
</dbReference>
<gene>
    <name evidence="5" type="ORF">STRIC_0556</name>
</gene>
<comment type="caution">
    <text evidence="5">The sequence shown here is derived from an EMBL/GenBank/DDBJ whole genome shotgun (WGS) entry which is preliminary data.</text>
</comment>
<dbReference type="SMART" id="SM00382">
    <property type="entry name" value="AAA"/>
    <property type="match status" value="1"/>
</dbReference>
<keyword evidence="3 5" id="KW-0067">ATP-binding</keyword>
<proteinExistence type="predicted"/>